<comment type="caution">
    <text evidence="3">The sequence shown here is derived from an EMBL/GenBank/DDBJ whole genome shotgun (WGS) entry which is preliminary data.</text>
</comment>
<proteinExistence type="inferred from homology"/>
<protein>
    <submittedName>
        <fullName evidence="3">SRPBCC domain-containing protein</fullName>
    </submittedName>
</protein>
<comment type="similarity">
    <text evidence="1">Belongs to the AHA1 family.</text>
</comment>
<dbReference type="InterPro" id="IPR023393">
    <property type="entry name" value="START-like_dom_sf"/>
</dbReference>
<dbReference type="CDD" id="cd07814">
    <property type="entry name" value="SRPBCC_CalC_Aha1-like"/>
    <property type="match status" value="1"/>
</dbReference>
<gene>
    <name evidence="3" type="ORF">ACFQ34_26525</name>
</gene>
<organism evidence="3 4">
    <name type="scientific">Pseudonocardia benzenivorans</name>
    <dbReference type="NCBI Taxonomy" id="228005"/>
    <lineage>
        <taxon>Bacteria</taxon>
        <taxon>Bacillati</taxon>
        <taxon>Actinomycetota</taxon>
        <taxon>Actinomycetes</taxon>
        <taxon>Pseudonocardiales</taxon>
        <taxon>Pseudonocardiaceae</taxon>
        <taxon>Pseudonocardia</taxon>
    </lineage>
</organism>
<dbReference type="Pfam" id="PF08327">
    <property type="entry name" value="AHSA1"/>
    <property type="match status" value="1"/>
</dbReference>
<dbReference type="Gene3D" id="3.30.530.20">
    <property type="match status" value="1"/>
</dbReference>
<dbReference type="EMBL" id="JBHTMB010000246">
    <property type="protein sequence ID" value="MFD1236859.1"/>
    <property type="molecule type" value="Genomic_DNA"/>
</dbReference>
<dbReference type="Proteomes" id="UP001597182">
    <property type="component" value="Unassembled WGS sequence"/>
</dbReference>
<evidence type="ECO:0000313" key="4">
    <source>
        <dbReference type="Proteomes" id="UP001597182"/>
    </source>
</evidence>
<evidence type="ECO:0000256" key="1">
    <source>
        <dbReference type="ARBA" id="ARBA00006817"/>
    </source>
</evidence>
<name>A0ABW3VNT6_9PSEU</name>
<dbReference type="RefSeq" id="WP_013677898.1">
    <property type="nucleotide sequence ID" value="NZ_BAABKS010000029.1"/>
</dbReference>
<accession>A0ABW3VNT6</accession>
<keyword evidence="4" id="KW-1185">Reference proteome</keyword>
<dbReference type="InterPro" id="IPR013538">
    <property type="entry name" value="ASHA1/2-like_C"/>
</dbReference>
<feature type="domain" description="Activator of Hsp90 ATPase homologue 1/2-like C-terminal" evidence="2">
    <location>
        <begin position="22"/>
        <end position="120"/>
    </location>
</feature>
<reference evidence="4" key="1">
    <citation type="journal article" date="2019" name="Int. J. Syst. Evol. Microbiol.">
        <title>The Global Catalogue of Microorganisms (GCM) 10K type strain sequencing project: providing services to taxonomists for standard genome sequencing and annotation.</title>
        <authorList>
            <consortium name="The Broad Institute Genomics Platform"/>
            <consortium name="The Broad Institute Genome Sequencing Center for Infectious Disease"/>
            <person name="Wu L."/>
            <person name="Ma J."/>
        </authorList>
    </citation>
    <scope>NUCLEOTIDE SEQUENCE [LARGE SCALE GENOMIC DNA]</scope>
    <source>
        <strain evidence="4">CCUG 49018</strain>
    </source>
</reference>
<evidence type="ECO:0000259" key="2">
    <source>
        <dbReference type="Pfam" id="PF08327"/>
    </source>
</evidence>
<evidence type="ECO:0000313" key="3">
    <source>
        <dbReference type="EMBL" id="MFD1236859.1"/>
    </source>
</evidence>
<sequence>MSVVSVEKDAVARTMTITAEFDAPADRVWRLWGDPRKLERWWFPPEVTATVQEHDLVPGGRVSYTCATPGGDRSGWWDVQHVDEPRRIEFTMSDPGVPSTSVRIAVADRPGGTRVTILVRFAAGDDMDLLLSLGFDRGLSAAVAQGDALLAADQP</sequence>
<dbReference type="SUPFAM" id="SSF55961">
    <property type="entry name" value="Bet v1-like"/>
    <property type="match status" value="1"/>
</dbReference>